<evidence type="ECO:0000313" key="1">
    <source>
        <dbReference type="EMBL" id="RJL21026.1"/>
    </source>
</evidence>
<dbReference type="Proteomes" id="UP000265768">
    <property type="component" value="Unassembled WGS sequence"/>
</dbReference>
<keyword evidence="2" id="KW-1185">Reference proteome</keyword>
<dbReference type="EMBL" id="QZEY01000027">
    <property type="protein sequence ID" value="RJL21026.1"/>
    <property type="molecule type" value="Genomic_DNA"/>
</dbReference>
<evidence type="ECO:0000313" key="2">
    <source>
        <dbReference type="Proteomes" id="UP000265768"/>
    </source>
</evidence>
<dbReference type="AlphaFoldDB" id="A0A3A4A7P8"/>
<accession>A0A3A4A7P8</accession>
<reference evidence="1 2" key="1">
    <citation type="submission" date="2018-09" db="EMBL/GenBank/DDBJ databases">
        <title>YIM 75507 draft genome.</title>
        <authorList>
            <person name="Tang S."/>
            <person name="Feng Y."/>
        </authorList>
    </citation>
    <scope>NUCLEOTIDE SEQUENCE [LARGE SCALE GENOMIC DNA]</scope>
    <source>
        <strain evidence="1 2">YIM 75507</strain>
    </source>
</reference>
<organism evidence="1 2">
    <name type="scientific">Bailinhaonella thermotolerans</name>
    <dbReference type="NCBI Taxonomy" id="1070861"/>
    <lineage>
        <taxon>Bacteria</taxon>
        <taxon>Bacillati</taxon>
        <taxon>Actinomycetota</taxon>
        <taxon>Actinomycetes</taxon>
        <taxon>Streptosporangiales</taxon>
        <taxon>Streptosporangiaceae</taxon>
        <taxon>Bailinhaonella</taxon>
    </lineage>
</organism>
<protein>
    <submittedName>
        <fullName evidence="1">Uncharacterized protein</fullName>
    </submittedName>
</protein>
<sequence length="129" mass="13500">MPHSRRLPGRLIREPAPELTPLPGATSYVLTGQRWRIAVLDDAGPLGGAPGRGLALVFDLVLAPQDRLRAANLLCLAVEAALVLADHGTRLTLGTLLPIPTSSGTHMSLRVCGTLPSAEDAPLLSLTCP</sequence>
<comment type="caution">
    <text evidence="1">The sequence shown here is derived from an EMBL/GenBank/DDBJ whole genome shotgun (WGS) entry which is preliminary data.</text>
</comment>
<gene>
    <name evidence="1" type="ORF">D5H75_38075</name>
</gene>
<proteinExistence type="predicted"/>
<name>A0A3A4A7P8_9ACTN</name>
<dbReference type="RefSeq" id="WP_119931487.1">
    <property type="nucleotide sequence ID" value="NZ_QZEY01000027.1"/>
</dbReference>